<comment type="caution">
    <text evidence="2">The sequence shown here is derived from an EMBL/GenBank/DDBJ whole genome shotgun (WGS) entry which is preliminary data.</text>
</comment>
<proteinExistence type="predicted"/>
<protein>
    <submittedName>
        <fullName evidence="2">DUF58 domain-containing protein</fullName>
    </submittedName>
</protein>
<name>A0A520MFD3_9GAMM</name>
<dbReference type="EMBL" id="SHBP01000007">
    <property type="protein sequence ID" value="RZO19925.1"/>
    <property type="molecule type" value="Genomic_DNA"/>
</dbReference>
<feature type="domain" description="DUF58" evidence="1">
    <location>
        <begin position="58"/>
        <end position="275"/>
    </location>
</feature>
<reference evidence="2 3" key="1">
    <citation type="submission" date="2019-02" db="EMBL/GenBank/DDBJ databases">
        <title>Prokaryotic population dynamics and viral predation in marine succession experiment using metagenomics: the confinement effect.</title>
        <authorList>
            <person name="Haro-Moreno J.M."/>
            <person name="Rodriguez-Valera F."/>
            <person name="Lopez-Perez M."/>
        </authorList>
    </citation>
    <scope>NUCLEOTIDE SEQUENCE [LARGE SCALE GENOMIC DNA]</scope>
    <source>
        <strain evidence="2">MED-G170</strain>
    </source>
</reference>
<dbReference type="PANTHER" id="PTHR33608:SF12">
    <property type="entry name" value="DUF58 DOMAIN-CONTAINING PROTEIN"/>
    <property type="match status" value="1"/>
</dbReference>
<organism evidence="2 3">
    <name type="scientific">SAR92 clade bacterium</name>
    <dbReference type="NCBI Taxonomy" id="2315479"/>
    <lineage>
        <taxon>Bacteria</taxon>
        <taxon>Pseudomonadati</taxon>
        <taxon>Pseudomonadota</taxon>
        <taxon>Gammaproteobacteria</taxon>
        <taxon>Cellvibrionales</taxon>
        <taxon>Porticoccaceae</taxon>
        <taxon>SAR92 clade</taxon>
    </lineage>
</organism>
<dbReference type="Proteomes" id="UP000315889">
    <property type="component" value="Unassembled WGS sequence"/>
</dbReference>
<dbReference type="Pfam" id="PF01882">
    <property type="entry name" value="DUF58"/>
    <property type="match status" value="1"/>
</dbReference>
<sequence length="318" mass="36217">MSLINQDQTHPATANLKDMVRLRYGARDLTGFPKVQARQMLAGGHKSRFRGRGMDFDQVRIYQPGDDVRSIDWRVTARTQTPHTKIFSEERERPILVITDLRSPMFFGSKRLKSVVACEVSAALAWAGLSANDRSGGIIFGQQHQMDVKPRRSHHAVLQFIHGLKDYSTKLLNLQDQQSTDRYSMAEILDEARHFVSPGSTIFIVSDFHDINDACEQHLFTLARQGNLNLCHVFDNIELHLPPPSLYAVSDGTQHTLLDTSNAKLRERFKQAFEDRTLRLRKISEKLSAGLLPFNTDDTVMSTLRRAYGKKRNSRRGN</sequence>
<dbReference type="PANTHER" id="PTHR33608">
    <property type="entry name" value="BLL2464 PROTEIN"/>
    <property type="match status" value="1"/>
</dbReference>
<evidence type="ECO:0000259" key="1">
    <source>
        <dbReference type="Pfam" id="PF01882"/>
    </source>
</evidence>
<gene>
    <name evidence="2" type="ORF">EVB03_06115</name>
</gene>
<evidence type="ECO:0000313" key="3">
    <source>
        <dbReference type="Proteomes" id="UP000315889"/>
    </source>
</evidence>
<evidence type="ECO:0000313" key="2">
    <source>
        <dbReference type="EMBL" id="RZO19925.1"/>
    </source>
</evidence>
<accession>A0A520MFD3</accession>
<dbReference type="InterPro" id="IPR002881">
    <property type="entry name" value="DUF58"/>
</dbReference>
<dbReference type="AlphaFoldDB" id="A0A520MFD3"/>